<reference evidence="1" key="1">
    <citation type="submission" date="2020-04" db="EMBL/GenBank/DDBJ databases">
        <authorList>
            <person name="Chiriac C."/>
            <person name="Salcher M."/>
            <person name="Ghai R."/>
            <person name="Kavagutti S V."/>
        </authorList>
    </citation>
    <scope>NUCLEOTIDE SEQUENCE</scope>
</reference>
<proteinExistence type="predicted"/>
<organism evidence="1">
    <name type="scientific">uncultured Caudovirales phage</name>
    <dbReference type="NCBI Taxonomy" id="2100421"/>
    <lineage>
        <taxon>Viruses</taxon>
        <taxon>Duplodnaviria</taxon>
        <taxon>Heunggongvirae</taxon>
        <taxon>Uroviricota</taxon>
        <taxon>Caudoviricetes</taxon>
        <taxon>Peduoviridae</taxon>
        <taxon>Maltschvirus</taxon>
        <taxon>Maltschvirus maltsch</taxon>
    </lineage>
</organism>
<protein>
    <submittedName>
        <fullName evidence="1">Uncharacterized protein</fullName>
    </submittedName>
</protein>
<gene>
    <name evidence="1" type="ORF">UFOVP615_52</name>
</gene>
<accession>A0A6J5N273</accession>
<name>A0A6J5N273_9CAUD</name>
<dbReference type="EMBL" id="LR796584">
    <property type="protein sequence ID" value="CAB4153184.1"/>
    <property type="molecule type" value="Genomic_DNA"/>
</dbReference>
<sequence length="63" mass="6677">MQEEKIEEKVSAEECCGGGPKGLEECCGGGPKIEEEILVHEVSGAGQPVIVNPVNPVEELDQE</sequence>
<evidence type="ECO:0000313" key="1">
    <source>
        <dbReference type="EMBL" id="CAB4153184.1"/>
    </source>
</evidence>